<reference evidence="2" key="1">
    <citation type="submission" date="2014-11" db="EMBL/GenBank/DDBJ databases">
        <authorList>
            <person name="Amaro Gonzalez C."/>
        </authorList>
    </citation>
    <scope>NUCLEOTIDE SEQUENCE</scope>
</reference>
<protein>
    <submittedName>
        <fullName evidence="2">Uncharacterized protein</fullName>
    </submittedName>
</protein>
<dbReference type="EMBL" id="GBXM01045089">
    <property type="protein sequence ID" value="JAH63488.1"/>
    <property type="molecule type" value="Transcribed_RNA"/>
</dbReference>
<proteinExistence type="predicted"/>
<organism evidence="2">
    <name type="scientific">Anguilla anguilla</name>
    <name type="common">European freshwater eel</name>
    <name type="synonym">Muraena anguilla</name>
    <dbReference type="NCBI Taxonomy" id="7936"/>
    <lineage>
        <taxon>Eukaryota</taxon>
        <taxon>Metazoa</taxon>
        <taxon>Chordata</taxon>
        <taxon>Craniata</taxon>
        <taxon>Vertebrata</taxon>
        <taxon>Euteleostomi</taxon>
        <taxon>Actinopterygii</taxon>
        <taxon>Neopterygii</taxon>
        <taxon>Teleostei</taxon>
        <taxon>Anguilliformes</taxon>
        <taxon>Anguillidae</taxon>
        <taxon>Anguilla</taxon>
    </lineage>
</organism>
<dbReference type="AlphaFoldDB" id="A0A0E9UEV9"/>
<keyword evidence="1" id="KW-0472">Membrane</keyword>
<name>A0A0E9UEV9_ANGAN</name>
<evidence type="ECO:0000313" key="2">
    <source>
        <dbReference type="EMBL" id="JAH63488.1"/>
    </source>
</evidence>
<sequence>MLLNIFLNLHILLHSFSSLQLFHNLTPLTVTHIFFTFVLTLFFSKILFPLNEYLLYPN</sequence>
<keyword evidence="1" id="KW-1133">Transmembrane helix</keyword>
<evidence type="ECO:0000256" key="1">
    <source>
        <dbReference type="SAM" id="Phobius"/>
    </source>
</evidence>
<accession>A0A0E9UEV9</accession>
<keyword evidence="1" id="KW-0812">Transmembrane</keyword>
<reference evidence="2" key="2">
    <citation type="journal article" date="2015" name="Fish Shellfish Immunol.">
        <title>Early steps in the European eel (Anguilla anguilla)-Vibrio vulnificus interaction in the gills: Role of the RtxA13 toxin.</title>
        <authorList>
            <person name="Callol A."/>
            <person name="Pajuelo D."/>
            <person name="Ebbesson L."/>
            <person name="Teles M."/>
            <person name="MacKenzie S."/>
            <person name="Amaro C."/>
        </authorList>
    </citation>
    <scope>NUCLEOTIDE SEQUENCE</scope>
</reference>
<feature type="transmembrane region" description="Helical" evidence="1">
    <location>
        <begin position="28"/>
        <end position="48"/>
    </location>
</feature>